<feature type="domain" description="Methyltransferase type 11" evidence="1">
    <location>
        <begin position="75"/>
        <end position="173"/>
    </location>
</feature>
<evidence type="ECO:0000313" key="2">
    <source>
        <dbReference type="EMBL" id="TVX97075.1"/>
    </source>
</evidence>
<evidence type="ECO:0000259" key="1">
    <source>
        <dbReference type="Pfam" id="PF08241"/>
    </source>
</evidence>
<evidence type="ECO:0000313" key="3">
    <source>
        <dbReference type="Proteomes" id="UP000316330"/>
    </source>
</evidence>
<dbReference type="Gene3D" id="3.40.50.150">
    <property type="entry name" value="Vaccinia Virus protein VP39"/>
    <property type="match status" value="2"/>
</dbReference>
<dbReference type="Pfam" id="PF13578">
    <property type="entry name" value="Methyltransf_24"/>
    <property type="match status" value="1"/>
</dbReference>
<sequence>MINYPDTEHSSEDLYDIAYKWGWETEQFKELVFLCYKTPNFSENAHRFYESEEFASALAQFDSLGKPANINTRVLDFGCGNGVASYSLARAGYTVVGIDSSLGEIAGINAASKIIGLDGVHFTLKHSQGEKLEFEDESFDIIWMREVLHHIKDLQSFLTDLKRILKPGGIICCLRDVVIWNEEQREHFFDTHPFYPITKDEGCYYLDEYIFAFKSSGLALKRIDHPYSSPINTYPSPYEEGKYFDSESAKARTHGYDLYSFIAVKENLSVTGKTMNNNLFEYKQNYYGSVILNPKTMANICTSLQNWFEVLNFHHLLASDDYVEYLDAFYRESIKRFGDSWEYMDIVNVLYGASKVLQPKNYLEIGVRRGRSVCTVVRGCPDVNITAFDMWISNYAGMDNPGPDFVQSELKKHNHRGNVEFINGDSHVTVPDFLARNPEVTYDMITVDGDHSEDGAFDDLCNVIPRLAPGGVLVFDDISHPAHPYLIDVWRRAIAQHPFLVGYEFTELGYGVAFAIRKGE</sequence>
<dbReference type="Pfam" id="PF08241">
    <property type="entry name" value="Methyltransf_11"/>
    <property type="match status" value="1"/>
</dbReference>
<dbReference type="PANTHER" id="PTHR43464">
    <property type="entry name" value="METHYLTRANSFERASE"/>
    <property type="match status" value="1"/>
</dbReference>
<keyword evidence="2" id="KW-0489">Methyltransferase</keyword>
<comment type="caution">
    <text evidence="2">The sequence shown here is derived from an EMBL/GenBank/DDBJ whole genome shotgun (WGS) entry which is preliminary data.</text>
</comment>
<dbReference type="Proteomes" id="UP000316330">
    <property type="component" value="Unassembled WGS sequence"/>
</dbReference>
<reference evidence="2 3" key="1">
    <citation type="submission" date="2019-07" db="EMBL/GenBank/DDBJ databases">
        <authorList>
            <person name="Kim J."/>
        </authorList>
    </citation>
    <scope>NUCLEOTIDE SEQUENCE [LARGE SCALE GENOMIC DNA]</scope>
    <source>
        <strain evidence="2 3">G13</strain>
    </source>
</reference>
<dbReference type="AlphaFoldDB" id="A0A559JB24"/>
<proteinExistence type="predicted"/>
<dbReference type="OrthoDB" id="9772751at2"/>
<accession>A0A559JB24</accession>
<dbReference type="SUPFAM" id="SSF53335">
    <property type="entry name" value="S-adenosyl-L-methionine-dependent methyltransferases"/>
    <property type="match status" value="2"/>
</dbReference>
<dbReference type="EMBL" id="VNJJ01000013">
    <property type="protein sequence ID" value="TVX97075.1"/>
    <property type="molecule type" value="Genomic_DNA"/>
</dbReference>
<dbReference type="InterPro" id="IPR029063">
    <property type="entry name" value="SAM-dependent_MTases_sf"/>
</dbReference>
<dbReference type="InterPro" id="IPR013216">
    <property type="entry name" value="Methyltransf_11"/>
</dbReference>
<dbReference type="RefSeq" id="WP_144705454.1">
    <property type="nucleotide sequence ID" value="NZ_VNJJ01000013.1"/>
</dbReference>
<dbReference type="GO" id="GO:0008757">
    <property type="term" value="F:S-adenosylmethionine-dependent methyltransferase activity"/>
    <property type="evidence" value="ECO:0007669"/>
    <property type="project" value="InterPro"/>
</dbReference>
<dbReference type="CDD" id="cd02440">
    <property type="entry name" value="AdoMet_MTases"/>
    <property type="match status" value="1"/>
</dbReference>
<keyword evidence="2" id="KW-0808">Transferase</keyword>
<protein>
    <submittedName>
        <fullName evidence="2">Methyltransferase domain-containing protein</fullName>
    </submittedName>
</protein>
<gene>
    <name evidence="2" type="ORF">FPZ45_19130</name>
</gene>
<dbReference type="GO" id="GO:0032259">
    <property type="term" value="P:methylation"/>
    <property type="evidence" value="ECO:0007669"/>
    <property type="project" value="UniProtKB-KW"/>
</dbReference>
<keyword evidence="3" id="KW-1185">Reference proteome</keyword>
<organism evidence="2 3">
    <name type="scientific">Cohnella terricola</name>
    <dbReference type="NCBI Taxonomy" id="1289167"/>
    <lineage>
        <taxon>Bacteria</taxon>
        <taxon>Bacillati</taxon>
        <taxon>Bacillota</taxon>
        <taxon>Bacilli</taxon>
        <taxon>Bacillales</taxon>
        <taxon>Paenibacillaceae</taxon>
        <taxon>Cohnella</taxon>
    </lineage>
</organism>
<name>A0A559JB24_9BACL</name>